<comment type="similarity">
    <text evidence="2">Belongs to the UPF0057 (PMP3) family.</text>
</comment>
<proteinExistence type="inferred from homology"/>
<evidence type="ECO:0000256" key="4">
    <source>
        <dbReference type="ARBA" id="ARBA00022989"/>
    </source>
</evidence>
<evidence type="ECO:0000256" key="6">
    <source>
        <dbReference type="SAM" id="Phobius"/>
    </source>
</evidence>
<dbReference type="Proteomes" id="UP000489351">
    <property type="component" value="Unassembled WGS sequence"/>
</dbReference>
<dbReference type="Pfam" id="PF01679">
    <property type="entry name" value="Pmp3"/>
    <property type="match status" value="1"/>
</dbReference>
<dbReference type="InterPro" id="IPR000612">
    <property type="entry name" value="PMP3"/>
</dbReference>
<dbReference type="Proteomes" id="UP000327458">
    <property type="component" value="Unassembled WGS sequence"/>
</dbReference>
<gene>
    <name evidence="9" type="ORF">EKD02_08400</name>
    <name evidence="7" type="ORF">FP507_01170</name>
    <name evidence="8" type="ORF">GJ685_00190</name>
</gene>
<keyword evidence="4 6" id="KW-1133">Transmembrane helix</keyword>
<dbReference type="OMA" id="MNKEAGT"/>
<evidence type="ECO:0000313" key="10">
    <source>
        <dbReference type="Proteomes" id="UP000279908"/>
    </source>
</evidence>
<keyword evidence="3 6" id="KW-0812">Transmembrane</keyword>
<dbReference type="EMBL" id="VMRG01000001">
    <property type="protein sequence ID" value="KAA6231863.1"/>
    <property type="molecule type" value="Genomic_DNA"/>
</dbReference>
<dbReference type="RefSeq" id="WP_011889463.1">
    <property type="nucleotide sequence ID" value="NZ_CP041698.1"/>
</dbReference>
<evidence type="ECO:0000256" key="5">
    <source>
        <dbReference type="ARBA" id="ARBA00023136"/>
    </source>
</evidence>
<feature type="transmembrane region" description="Helical" evidence="6">
    <location>
        <begin position="29"/>
        <end position="49"/>
    </location>
</feature>
<evidence type="ECO:0000256" key="1">
    <source>
        <dbReference type="ARBA" id="ARBA00004370"/>
    </source>
</evidence>
<evidence type="ECO:0000313" key="12">
    <source>
        <dbReference type="Proteomes" id="UP000489351"/>
    </source>
</evidence>
<dbReference type="GO" id="GO:0016020">
    <property type="term" value="C:membrane"/>
    <property type="evidence" value="ECO:0007669"/>
    <property type="project" value="UniProtKB-SubCell"/>
</dbReference>
<reference evidence="8 12" key="3">
    <citation type="submission" date="2019-11" db="EMBL/GenBank/DDBJ databases">
        <title>Green- and brown-colored morphotypes of Chlorobia in the stratified aquatic ecosystems of Kandalaksha Gulf (White Sea): A model for study of the accessory genome evolution.</title>
        <authorList>
            <person name="Grouzdev D.S."/>
        </authorList>
    </citation>
    <scope>NUCLEOTIDE SEQUENCE [LARGE SCALE GENOMIC DNA]</scope>
    <source>
        <strain evidence="8 12">ZM</strain>
    </source>
</reference>
<keyword evidence="5 6" id="KW-0472">Membrane</keyword>
<dbReference type="EMBL" id="WUBZ01000001">
    <property type="protein sequence ID" value="MWV53479.1"/>
    <property type="molecule type" value="Genomic_DNA"/>
</dbReference>
<comment type="subcellular location">
    <subcellularLocation>
        <location evidence="1">Membrane</location>
    </subcellularLocation>
</comment>
<dbReference type="EMBL" id="RXYK01000014">
    <property type="protein sequence ID" value="RTY36264.1"/>
    <property type="molecule type" value="Genomic_DNA"/>
</dbReference>
<dbReference type="Proteomes" id="UP000279908">
    <property type="component" value="Unassembled WGS sequence"/>
</dbReference>
<evidence type="ECO:0000256" key="3">
    <source>
        <dbReference type="ARBA" id="ARBA00022692"/>
    </source>
</evidence>
<dbReference type="AlphaFoldDB" id="A0A432ASV7"/>
<evidence type="ECO:0000313" key="9">
    <source>
        <dbReference type="EMBL" id="RTY36264.1"/>
    </source>
</evidence>
<sequence>MDIKRLMLAVVLPPAAVMNKEAGTIMLTGLLTVFGWVPGVVAALVMIAGEKRTPKRMMQHLHP</sequence>
<protein>
    <submittedName>
        <fullName evidence="9">YqaE/Pmp3 family membrane protein</fullName>
    </submittedName>
</protein>
<reference evidence="9 10" key="1">
    <citation type="submission" date="2018-12" db="EMBL/GenBank/DDBJ databases">
        <authorList>
            <person name="Lunina O.N."/>
            <person name="Grouzdev D.S."/>
            <person name="Gorlenko V.M."/>
            <person name="Savvichev A.S."/>
        </authorList>
    </citation>
    <scope>NUCLEOTIDE SEQUENCE [LARGE SCALE GENOMIC DNA]</scope>
    <source>
        <strain evidence="9 10">BrKhr-17</strain>
    </source>
</reference>
<comment type="caution">
    <text evidence="9">The sequence shown here is derived from an EMBL/GenBank/DDBJ whole genome shotgun (WGS) entry which is preliminary data.</text>
</comment>
<reference evidence="7 11" key="2">
    <citation type="submission" date="2019-07" db="EMBL/GenBank/DDBJ databases">
        <title>Draft genome Sequence of Chlorobium phaeovibrioides sp. strain PhvTcv-s14, from the Phylum Chlorobi.</title>
        <authorList>
            <person name="Babenko V."/>
            <person name="Boldyreva D."/>
            <person name="Kanygina A."/>
            <person name="Selezneva O."/>
            <person name="Akopiyan T."/>
            <person name="Lunina O."/>
        </authorList>
    </citation>
    <scope>NUCLEOTIDE SEQUENCE [LARGE SCALE GENOMIC DNA]</scope>
    <source>
        <strain evidence="7 11">GrTcv12</strain>
    </source>
</reference>
<evidence type="ECO:0000313" key="7">
    <source>
        <dbReference type="EMBL" id="KAA6231863.1"/>
    </source>
</evidence>
<accession>A0A432ASV7</accession>
<name>A0A432ASV7_CHLPH</name>
<evidence type="ECO:0000313" key="11">
    <source>
        <dbReference type="Proteomes" id="UP000327458"/>
    </source>
</evidence>
<evidence type="ECO:0000256" key="2">
    <source>
        <dbReference type="ARBA" id="ARBA00009530"/>
    </source>
</evidence>
<keyword evidence="12" id="KW-1185">Reference proteome</keyword>
<evidence type="ECO:0000313" key="8">
    <source>
        <dbReference type="EMBL" id="MWV53479.1"/>
    </source>
</evidence>
<organism evidence="9 10">
    <name type="scientific">Chlorobium phaeovibrioides</name>
    <dbReference type="NCBI Taxonomy" id="1094"/>
    <lineage>
        <taxon>Bacteria</taxon>
        <taxon>Pseudomonadati</taxon>
        <taxon>Chlorobiota</taxon>
        <taxon>Chlorobiia</taxon>
        <taxon>Chlorobiales</taxon>
        <taxon>Chlorobiaceae</taxon>
        <taxon>Chlorobium/Pelodictyon group</taxon>
        <taxon>Chlorobium</taxon>
    </lineage>
</organism>